<keyword evidence="10" id="KW-0999">Mitochondrion inner membrane</keyword>
<dbReference type="GO" id="GO:0042719">
    <property type="term" value="C:mitochondrial intermembrane space chaperone complex"/>
    <property type="evidence" value="ECO:0007669"/>
    <property type="project" value="UniProtKB-ARBA"/>
</dbReference>
<keyword evidence="9 10" id="KW-0143">Chaperone</keyword>
<dbReference type="AlphaFoldDB" id="A0A090MX11"/>
<organism evidence="12">
    <name type="scientific">Strongyloides ratti</name>
    <name type="common">Parasitic roundworm</name>
    <dbReference type="NCBI Taxonomy" id="34506"/>
    <lineage>
        <taxon>Eukaryota</taxon>
        <taxon>Metazoa</taxon>
        <taxon>Ecdysozoa</taxon>
        <taxon>Nematoda</taxon>
        <taxon>Chromadorea</taxon>
        <taxon>Rhabditida</taxon>
        <taxon>Tylenchina</taxon>
        <taxon>Panagrolaimomorpha</taxon>
        <taxon>Strongyloidoidea</taxon>
        <taxon>Strongyloididae</taxon>
        <taxon>Strongyloides</taxon>
    </lineage>
</organism>
<dbReference type="Gene3D" id="1.10.287.810">
    <property type="entry name" value="Mitochondrial import inner membrane translocase subunit tim13 like domains"/>
    <property type="match status" value="1"/>
</dbReference>
<comment type="subunit">
    <text evidence="10">Heterohexamer.</text>
</comment>
<name>A0A090MX11_STRRB</name>
<evidence type="ECO:0000256" key="10">
    <source>
        <dbReference type="RuleBase" id="RU367043"/>
    </source>
</evidence>
<comment type="domain">
    <text evidence="10">The twin CX3C motif contains 4 conserved Cys residues that form 2 disulfide bonds in the mitochondrial intermembrane space.</text>
</comment>
<keyword evidence="8 10" id="KW-1015">Disulfide bond</keyword>
<dbReference type="WBParaSite" id="SRAE_1000287700.1">
    <property type="protein sequence ID" value="SRAE_1000287700.1"/>
    <property type="gene ID" value="WBGene00259494"/>
</dbReference>
<evidence type="ECO:0000313" key="12">
    <source>
        <dbReference type="EMBL" id="CEF64624.1"/>
    </source>
</evidence>
<evidence type="ECO:0000313" key="14">
    <source>
        <dbReference type="WBParaSite" id="SRAE_1000287700.1"/>
    </source>
</evidence>
<dbReference type="STRING" id="34506.A0A090MX11"/>
<dbReference type="GeneID" id="36376989"/>
<dbReference type="GO" id="GO:0046872">
    <property type="term" value="F:metal ion binding"/>
    <property type="evidence" value="ECO:0007669"/>
    <property type="project" value="UniProtKB-KW"/>
</dbReference>
<dbReference type="InterPro" id="IPR035427">
    <property type="entry name" value="Tim10-like_dom_sf"/>
</dbReference>
<evidence type="ECO:0000256" key="1">
    <source>
        <dbReference type="ARBA" id="ARBA00006720"/>
    </source>
</evidence>
<evidence type="ECO:0000256" key="2">
    <source>
        <dbReference type="ARBA" id="ARBA00022448"/>
    </source>
</evidence>
<dbReference type="OMA" id="NAYAQEF"/>
<keyword evidence="5 10" id="KW-0653">Protein transport</keyword>
<keyword evidence="7 10" id="KW-0496">Mitochondrion</keyword>
<comment type="similarity">
    <text evidence="1 10">Belongs to the small Tim family.</text>
</comment>
<accession>A0A090MX11</accession>
<dbReference type="Pfam" id="PF02953">
    <property type="entry name" value="zf-Tim10_DDP"/>
    <property type="match status" value="1"/>
</dbReference>
<proteinExistence type="inferred from homology"/>
<evidence type="ECO:0000256" key="6">
    <source>
        <dbReference type="ARBA" id="ARBA00023010"/>
    </source>
</evidence>
<dbReference type="Proteomes" id="UP000035682">
    <property type="component" value="Unplaced"/>
</dbReference>
<sequence length="105" mass="11703">MESMLDLEELKKLSPDQQKQVLASVQQQAVLQQASTLITDLSEKCTTACIKSPGESLVKSEQQCLTRCMDRYMESWNYVSQVLQSRIMPKNSSSYGDLSGGSTFS</sequence>
<keyword evidence="6 10" id="KW-0811">Translocation</keyword>
<dbReference type="CTD" id="36376989"/>
<evidence type="ECO:0000256" key="7">
    <source>
        <dbReference type="ARBA" id="ARBA00023128"/>
    </source>
</evidence>
<dbReference type="GO" id="GO:0015031">
    <property type="term" value="P:protein transport"/>
    <property type="evidence" value="ECO:0007669"/>
    <property type="project" value="UniProtKB-KW"/>
</dbReference>
<keyword evidence="3" id="KW-0479">Metal-binding</keyword>
<evidence type="ECO:0000256" key="3">
    <source>
        <dbReference type="ARBA" id="ARBA00022723"/>
    </source>
</evidence>
<dbReference type="eggNOG" id="KOG1733">
    <property type="taxonomic scope" value="Eukaryota"/>
</dbReference>
<dbReference type="EMBL" id="LN609528">
    <property type="protein sequence ID" value="CEF64624.1"/>
    <property type="molecule type" value="Genomic_DNA"/>
</dbReference>
<dbReference type="OrthoDB" id="7813104at2759"/>
<dbReference type="GO" id="GO:0005743">
    <property type="term" value="C:mitochondrial inner membrane"/>
    <property type="evidence" value="ECO:0007669"/>
    <property type="project" value="UniProtKB-SubCell"/>
</dbReference>
<dbReference type="RefSeq" id="XP_024503825.1">
    <property type="nucleotide sequence ID" value="XM_024650004.1"/>
</dbReference>
<reference evidence="14" key="2">
    <citation type="submission" date="2020-12" db="UniProtKB">
        <authorList>
            <consortium name="WormBaseParasite"/>
        </authorList>
    </citation>
    <scope>IDENTIFICATION</scope>
</reference>
<evidence type="ECO:0000313" key="15">
    <source>
        <dbReference type="WormBase" id="SRAE_1000287700"/>
    </source>
</evidence>
<evidence type="ECO:0000259" key="11">
    <source>
        <dbReference type="Pfam" id="PF02953"/>
    </source>
</evidence>
<keyword evidence="2 10" id="KW-0813">Transport</keyword>
<keyword evidence="13" id="KW-1185">Reference proteome</keyword>
<evidence type="ECO:0000313" key="13">
    <source>
        <dbReference type="Proteomes" id="UP000035682"/>
    </source>
</evidence>
<dbReference type="WormBase" id="SRAE_1000287700">
    <property type="protein sequence ID" value="SRP06020"/>
    <property type="gene ID" value="WBGene00259494"/>
</dbReference>
<keyword evidence="10" id="KW-0472">Membrane</keyword>
<evidence type="ECO:0000256" key="4">
    <source>
        <dbReference type="ARBA" id="ARBA00022833"/>
    </source>
</evidence>
<dbReference type="SUPFAM" id="SSF144122">
    <property type="entry name" value="Tim10-like"/>
    <property type="match status" value="1"/>
</dbReference>
<evidence type="ECO:0000256" key="5">
    <source>
        <dbReference type="ARBA" id="ARBA00022927"/>
    </source>
</evidence>
<feature type="domain" description="Tim10-like" evidence="11">
    <location>
        <begin position="25"/>
        <end position="85"/>
    </location>
</feature>
<comment type="function">
    <text evidence="10">Mitochondrial intermembrane chaperone that participates in the import and insertion of some multi-pass transmembrane proteins into the mitochondrial inner membrane. Also required for the transfer of beta-barrel precursors from the TOM complex to the sorting and assembly machinery (SAM complex) of the outer membrane. Acts as a chaperone-like protein that protects the hydrophobic precursors from aggregation and guide them through the mitochondrial intermembrane space.</text>
</comment>
<comment type="subcellular location">
    <subcellularLocation>
        <location evidence="10">Mitochondrion inner membrane</location>
        <topology evidence="10">Peripheral membrane protein</topology>
        <orientation evidence="10">Intermembrane side</orientation>
    </subcellularLocation>
</comment>
<dbReference type="FunFam" id="1.10.287.810:FF:000001">
    <property type="entry name" value="mitochondrial import inner membrane translocase subunit TIM13"/>
    <property type="match status" value="1"/>
</dbReference>
<evidence type="ECO:0000256" key="8">
    <source>
        <dbReference type="ARBA" id="ARBA00023157"/>
    </source>
</evidence>
<evidence type="ECO:0000256" key="9">
    <source>
        <dbReference type="ARBA" id="ARBA00023186"/>
    </source>
</evidence>
<dbReference type="InterPro" id="IPR004217">
    <property type="entry name" value="Tim10-like"/>
</dbReference>
<keyword evidence="4" id="KW-0862">Zinc</keyword>
<protein>
    <recommendedName>
        <fullName evidence="10">Mitochondrial import inner membrane translocase subunit</fullName>
    </recommendedName>
</protein>
<reference evidence="12 13" key="1">
    <citation type="submission" date="2014-09" db="EMBL/GenBank/DDBJ databases">
        <authorList>
            <person name="Martin A.A."/>
        </authorList>
    </citation>
    <scope>NUCLEOTIDE SEQUENCE</scope>
    <source>
        <strain evidence="13">ED321</strain>
        <strain evidence="12">ED321 Heterogonic</strain>
    </source>
</reference>
<dbReference type="GO" id="GO:0045039">
    <property type="term" value="P:protein insertion into mitochondrial inner membrane"/>
    <property type="evidence" value="ECO:0007669"/>
    <property type="project" value="UniProtKB-ARBA"/>
</dbReference>
<gene>
    <name evidence="12 14 15" type="ORF">SRAE_1000287700</name>
</gene>